<protein>
    <submittedName>
        <fullName evidence="5">GntR family transcriptional regulator</fullName>
    </submittedName>
</protein>
<dbReference type="EMBL" id="CP114588">
    <property type="protein sequence ID" value="WBA08201.1"/>
    <property type="molecule type" value="Genomic_DNA"/>
</dbReference>
<dbReference type="InterPro" id="IPR011663">
    <property type="entry name" value="UTRA"/>
</dbReference>
<reference evidence="5" key="1">
    <citation type="submission" date="2022-09" db="EMBL/GenBank/DDBJ databases">
        <authorList>
            <person name="Li Z.-J."/>
        </authorList>
    </citation>
    <scope>NUCLEOTIDE SEQUENCE</scope>
    <source>
        <strain evidence="5">TGB11</strain>
    </source>
</reference>
<evidence type="ECO:0000259" key="4">
    <source>
        <dbReference type="PROSITE" id="PS50949"/>
    </source>
</evidence>
<proteinExistence type="predicted"/>
<dbReference type="Pfam" id="PF07702">
    <property type="entry name" value="UTRA"/>
    <property type="match status" value="1"/>
</dbReference>
<feature type="domain" description="HTH gntR-type" evidence="4">
    <location>
        <begin position="1"/>
        <end position="68"/>
    </location>
</feature>
<dbReference type="InterPro" id="IPR036388">
    <property type="entry name" value="WH-like_DNA-bd_sf"/>
</dbReference>
<accession>A0AA47KJT8</accession>
<dbReference type="AlphaFoldDB" id="A0AA47KJT8"/>
<dbReference type="RefSeq" id="WP_269578707.1">
    <property type="nucleotide sequence ID" value="NZ_CP114588.1"/>
</dbReference>
<keyword evidence="2" id="KW-0238">DNA-binding</keyword>
<evidence type="ECO:0000313" key="6">
    <source>
        <dbReference type="Proteomes" id="UP001164748"/>
    </source>
</evidence>
<dbReference type="PANTHER" id="PTHR44846:SF1">
    <property type="entry name" value="MANNOSYL-D-GLYCERATE TRANSPORT_METABOLISM SYSTEM REPRESSOR MNGR-RELATED"/>
    <property type="match status" value="1"/>
</dbReference>
<dbReference type="PROSITE" id="PS50949">
    <property type="entry name" value="HTH_GNTR"/>
    <property type="match status" value="1"/>
</dbReference>
<dbReference type="PRINTS" id="PR00035">
    <property type="entry name" value="HTHGNTR"/>
</dbReference>
<sequence length="234" mass="26554">MLYKKVMQDLRSRINSDELEVGDTLPTEKALSEHYGVSRVTIRNAIDELVKLGLVAKRQGAGTTIIGKTVVGSLLTLKSTNEYFSSTNTTLEYKIDEFSLIDPDEELVRLLKVEKTEKVYFIRRFKLLNGKPSVYEESYMPASLYPRMNVMSLEGSKYRYLEEELGLDIDGASQDFEAILPSESMCRILDIDPSTPLLQVLSIGLLKDGRVFEYTKLVSLPGTMSYKHYLKRGE</sequence>
<dbReference type="Proteomes" id="UP001164748">
    <property type="component" value="Chromosome"/>
</dbReference>
<dbReference type="PANTHER" id="PTHR44846">
    <property type="entry name" value="MANNOSYL-D-GLYCERATE TRANSPORT/METABOLISM SYSTEM REPRESSOR MNGR-RELATED"/>
    <property type="match status" value="1"/>
</dbReference>
<keyword evidence="3" id="KW-0804">Transcription</keyword>
<gene>
    <name evidence="5" type="ORF">N8M53_10280</name>
</gene>
<evidence type="ECO:0000256" key="3">
    <source>
        <dbReference type="ARBA" id="ARBA00023163"/>
    </source>
</evidence>
<dbReference type="InterPro" id="IPR000524">
    <property type="entry name" value="Tscrpt_reg_HTH_GntR"/>
</dbReference>
<evidence type="ECO:0000313" key="5">
    <source>
        <dbReference type="EMBL" id="WBA08201.1"/>
    </source>
</evidence>
<name>A0AA47KJT8_9GAMM</name>
<dbReference type="CDD" id="cd07377">
    <property type="entry name" value="WHTH_GntR"/>
    <property type="match status" value="1"/>
</dbReference>
<dbReference type="InterPro" id="IPR050679">
    <property type="entry name" value="Bact_HTH_transcr_reg"/>
</dbReference>
<dbReference type="GO" id="GO:0003700">
    <property type="term" value="F:DNA-binding transcription factor activity"/>
    <property type="evidence" value="ECO:0007669"/>
    <property type="project" value="InterPro"/>
</dbReference>
<dbReference type="Gene3D" id="1.10.10.10">
    <property type="entry name" value="Winged helix-like DNA-binding domain superfamily/Winged helix DNA-binding domain"/>
    <property type="match status" value="1"/>
</dbReference>
<dbReference type="GO" id="GO:0045892">
    <property type="term" value="P:negative regulation of DNA-templated transcription"/>
    <property type="evidence" value="ECO:0007669"/>
    <property type="project" value="TreeGrafter"/>
</dbReference>
<dbReference type="GO" id="GO:0003677">
    <property type="term" value="F:DNA binding"/>
    <property type="evidence" value="ECO:0007669"/>
    <property type="project" value="UniProtKB-KW"/>
</dbReference>
<organism evidence="5 6">
    <name type="scientific">Salinivibrio kushneri</name>
    <dbReference type="NCBI Taxonomy" id="1908198"/>
    <lineage>
        <taxon>Bacteria</taxon>
        <taxon>Pseudomonadati</taxon>
        <taxon>Pseudomonadota</taxon>
        <taxon>Gammaproteobacteria</taxon>
        <taxon>Vibrionales</taxon>
        <taxon>Vibrionaceae</taxon>
        <taxon>Salinivibrio</taxon>
    </lineage>
</organism>
<dbReference type="InterPro" id="IPR036390">
    <property type="entry name" value="WH_DNA-bd_sf"/>
</dbReference>
<dbReference type="SMART" id="SM00345">
    <property type="entry name" value="HTH_GNTR"/>
    <property type="match status" value="1"/>
</dbReference>
<dbReference type="SUPFAM" id="SSF64288">
    <property type="entry name" value="Chorismate lyase-like"/>
    <property type="match status" value="1"/>
</dbReference>
<dbReference type="InterPro" id="IPR028978">
    <property type="entry name" value="Chorismate_lyase_/UTRA_dom_sf"/>
</dbReference>
<evidence type="ECO:0000256" key="2">
    <source>
        <dbReference type="ARBA" id="ARBA00023125"/>
    </source>
</evidence>
<keyword evidence="1" id="KW-0805">Transcription regulation</keyword>
<dbReference type="Pfam" id="PF00392">
    <property type="entry name" value="GntR"/>
    <property type="match status" value="1"/>
</dbReference>
<dbReference type="SUPFAM" id="SSF46785">
    <property type="entry name" value="Winged helix' DNA-binding domain"/>
    <property type="match status" value="1"/>
</dbReference>
<dbReference type="SMART" id="SM00866">
    <property type="entry name" value="UTRA"/>
    <property type="match status" value="1"/>
</dbReference>
<dbReference type="Gene3D" id="3.40.1410.10">
    <property type="entry name" value="Chorismate lyase-like"/>
    <property type="match status" value="1"/>
</dbReference>
<evidence type="ECO:0000256" key="1">
    <source>
        <dbReference type="ARBA" id="ARBA00023015"/>
    </source>
</evidence>